<reference evidence="6 8" key="1">
    <citation type="journal article" date="2023" name="Microb. Genom.">
        <title>Mesoterricola silvestris gen. nov., sp. nov., Mesoterricola sediminis sp. nov., Geothrix oryzae sp. nov., Geothrix edaphica sp. nov., Geothrix rubra sp. nov., and Geothrix limicola sp. nov., six novel members of Acidobacteriota isolated from soils.</title>
        <authorList>
            <person name="Weisberg A.J."/>
            <person name="Pearce E."/>
            <person name="Kramer C.G."/>
            <person name="Chang J.H."/>
            <person name="Clarke C.R."/>
        </authorList>
    </citation>
    <scope>NUCLEOTIDE SEQUENCE</scope>
    <source>
        <strain evidence="7 8">NB05-1H</strain>
        <strain evidence="6">NRRL_B-16521</strain>
    </source>
</reference>
<dbReference type="Pfam" id="PF00067">
    <property type="entry name" value="p450"/>
    <property type="match status" value="1"/>
</dbReference>
<feature type="region of interest" description="Disordered" evidence="5">
    <location>
        <begin position="1"/>
        <end position="31"/>
    </location>
</feature>
<dbReference type="PRINTS" id="PR00463">
    <property type="entry name" value="EP450I"/>
</dbReference>
<keyword evidence="3 4" id="KW-0408">Iron</keyword>
<dbReference type="GO" id="GO:0016705">
    <property type="term" value="F:oxidoreductase activity, acting on paired donors, with incorporation or reduction of molecular oxygen"/>
    <property type="evidence" value="ECO:0007669"/>
    <property type="project" value="InterPro"/>
</dbReference>
<dbReference type="InterPro" id="IPR001128">
    <property type="entry name" value="Cyt_P450"/>
</dbReference>
<evidence type="ECO:0000256" key="1">
    <source>
        <dbReference type="ARBA" id="ARBA00001971"/>
    </source>
</evidence>
<keyword evidence="3 4" id="KW-0479">Metal-binding</keyword>
<evidence type="ECO:0000313" key="7">
    <source>
        <dbReference type="EMBL" id="MDX3022150.1"/>
    </source>
</evidence>
<dbReference type="Gene3D" id="1.10.630.10">
    <property type="entry name" value="Cytochrome P450"/>
    <property type="match status" value="1"/>
</dbReference>
<comment type="similarity">
    <text evidence="2 4">Belongs to the cytochrome P450 family.</text>
</comment>
<evidence type="ECO:0000256" key="5">
    <source>
        <dbReference type="SAM" id="MobiDB-lite"/>
    </source>
</evidence>
<gene>
    <name evidence="6" type="ORF">PV399_36760</name>
    <name evidence="7" type="ORF">PV666_30315</name>
</gene>
<dbReference type="PANTHER" id="PTHR24305:SF166">
    <property type="entry name" value="CYTOCHROME P450 12A4, MITOCHONDRIAL-RELATED"/>
    <property type="match status" value="1"/>
</dbReference>
<dbReference type="EMBL" id="JARAWP010000019">
    <property type="protein sequence ID" value="MDX3022150.1"/>
    <property type="molecule type" value="Genomic_DNA"/>
</dbReference>
<dbReference type="GO" id="GO:0020037">
    <property type="term" value="F:heme binding"/>
    <property type="evidence" value="ECO:0007669"/>
    <property type="project" value="InterPro"/>
</dbReference>
<dbReference type="AlphaFoldDB" id="A0AAP6BI86"/>
<accession>A0AAP6BI86</accession>
<comment type="caution">
    <text evidence="6">The sequence shown here is derived from an EMBL/GenBank/DDBJ whole genome shotgun (WGS) entry which is preliminary data.</text>
</comment>
<feature type="binding site" description="axial binding residue" evidence="3">
    <location>
        <position position="405"/>
    </location>
    <ligand>
        <name>heme</name>
        <dbReference type="ChEBI" id="CHEBI:30413"/>
    </ligand>
    <ligandPart>
        <name>Fe</name>
        <dbReference type="ChEBI" id="CHEBI:18248"/>
    </ligandPart>
</feature>
<dbReference type="PRINTS" id="PR00385">
    <property type="entry name" value="P450"/>
</dbReference>
<dbReference type="SUPFAM" id="SSF48264">
    <property type="entry name" value="Cytochrome P450"/>
    <property type="match status" value="1"/>
</dbReference>
<dbReference type="EMBL" id="JARAWC010000039">
    <property type="protein sequence ID" value="MDX2965234.1"/>
    <property type="molecule type" value="Genomic_DNA"/>
</dbReference>
<dbReference type="RefSeq" id="WP_010360032.1">
    <property type="nucleotide sequence ID" value="NZ_BCMK01000008.1"/>
</dbReference>
<dbReference type="Proteomes" id="UP001282288">
    <property type="component" value="Unassembled WGS sequence"/>
</dbReference>
<keyword evidence="4" id="KW-0560">Oxidoreductase</keyword>
<evidence type="ECO:0000256" key="4">
    <source>
        <dbReference type="RuleBase" id="RU000461"/>
    </source>
</evidence>
<dbReference type="GO" id="GO:0004497">
    <property type="term" value="F:monooxygenase activity"/>
    <property type="evidence" value="ECO:0007669"/>
    <property type="project" value="UniProtKB-KW"/>
</dbReference>
<protein>
    <submittedName>
        <fullName evidence="6">Cytochrome P450</fullName>
    </submittedName>
</protein>
<keyword evidence="3 4" id="KW-0349">Heme</keyword>
<organism evidence="6 9">
    <name type="scientific">Streptomyces acidiscabies</name>
    <dbReference type="NCBI Taxonomy" id="42234"/>
    <lineage>
        <taxon>Bacteria</taxon>
        <taxon>Bacillati</taxon>
        <taxon>Actinomycetota</taxon>
        <taxon>Actinomycetes</taxon>
        <taxon>Kitasatosporales</taxon>
        <taxon>Streptomycetaceae</taxon>
        <taxon>Streptomyces</taxon>
    </lineage>
</organism>
<evidence type="ECO:0000313" key="6">
    <source>
        <dbReference type="EMBL" id="MDX2965234.1"/>
    </source>
</evidence>
<sequence length="467" mass="50573">MSEEASRRATTAAASSGCPRHHAASGLPDGPRLTAAELHAMESERQLAAWAEYAHTYGPVFTLHSEGAPPRVYVSDPAEVRRLFIADRTDWGARGTLYFRPVIGPQALPYLTGEAHRAVRLLLAPPLHGDRVRALGPALDSIVTAVVQRLRGRSLPLIRLAHEITLRLIVRVAFGPLEAARQENCVHVLTEIMDLMYEPAARPDTGSADLLQSLARPVREFQTLVGEEAATARADPHSGRTDLLHHLATSTPAQSDEHIRGHIMTLLIAGHDTTASALAWALYQLELHPGIRRQVHAELDEPVSSVTPSPSPEQIARLPYLTAVCAEALRHGSVVPAGLARVVPENPGRAGHQYPAGTELVPAIHLIHHRPDLYPAPERFAPERFLDHRPSGTHYLPFGTGTRRCPGAALAEFELPIALARLLRTPGLRLTGADPGLRAVKNGPTMTTPTSLRITLDPAPPSEGDRP</sequence>
<evidence type="ECO:0000313" key="9">
    <source>
        <dbReference type="Proteomes" id="UP001282288"/>
    </source>
</evidence>
<evidence type="ECO:0000256" key="2">
    <source>
        <dbReference type="ARBA" id="ARBA00010617"/>
    </source>
</evidence>
<evidence type="ECO:0000313" key="8">
    <source>
        <dbReference type="Proteomes" id="UP001272987"/>
    </source>
</evidence>
<name>A0AAP6BI86_9ACTN</name>
<evidence type="ECO:0000256" key="3">
    <source>
        <dbReference type="PIRSR" id="PIRSR602401-1"/>
    </source>
</evidence>
<dbReference type="PANTHER" id="PTHR24305">
    <property type="entry name" value="CYTOCHROME P450"/>
    <property type="match status" value="1"/>
</dbReference>
<dbReference type="InterPro" id="IPR017972">
    <property type="entry name" value="Cyt_P450_CS"/>
</dbReference>
<feature type="compositionally biased region" description="Polar residues" evidence="5">
    <location>
        <begin position="444"/>
        <end position="453"/>
    </location>
</feature>
<dbReference type="Proteomes" id="UP001272987">
    <property type="component" value="Unassembled WGS sequence"/>
</dbReference>
<dbReference type="PROSITE" id="PS00086">
    <property type="entry name" value="CYTOCHROME_P450"/>
    <property type="match status" value="1"/>
</dbReference>
<dbReference type="InterPro" id="IPR036396">
    <property type="entry name" value="Cyt_P450_sf"/>
</dbReference>
<dbReference type="GO" id="GO:0005506">
    <property type="term" value="F:iron ion binding"/>
    <property type="evidence" value="ECO:0007669"/>
    <property type="project" value="InterPro"/>
</dbReference>
<dbReference type="InterPro" id="IPR050121">
    <property type="entry name" value="Cytochrome_P450_monoxygenase"/>
</dbReference>
<dbReference type="GeneID" id="69809340"/>
<dbReference type="InterPro" id="IPR002401">
    <property type="entry name" value="Cyt_P450_E_grp-I"/>
</dbReference>
<comment type="cofactor">
    <cofactor evidence="1 3">
        <name>heme</name>
        <dbReference type="ChEBI" id="CHEBI:30413"/>
    </cofactor>
</comment>
<feature type="region of interest" description="Disordered" evidence="5">
    <location>
        <begin position="435"/>
        <end position="467"/>
    </location>
</feature>
<keyword evidence="8" id="KW-1185">Reference proteome</keyword>
<proteinExistence type="inferred from homology"/>
<keyword evidence="4" id="KW-0503">Monooxygenase</keyword>